<name>A0A9Y2AK90_9FIRM</name>
<sequence length="121" mass="13976">MLVAIVGVCASGKTTLVESLRSNGIEAYNVAQEHSCIKKFWQKRNPDFLIMIDATLETIKKRRKVTWDQGRLVVQHERLKDARENADLYIQTDSLSKEMVVQKVLDFIRRTNNVENNDRNA</sequence>
<proteinExistence type="predicted"/>
<gene>
    <name evidence="1" type="ORF">P3F81_05645</name>
</gene>
<dbReference type="Gene3D" id="3.40.50.300">
    <property type="entry name" value="P-loop containing nucleotide triphosphate hydrolases"/>
    <property type="match status" value="1"/>
</dbReference>
<dbReference type="SUPFAM" id="SSF52540">
    <property type="entry name" value="P-loop containing nucleoside triphosphate hydrolases"/>
    <property type="match status" value="1"/>
</dbReference>
<dbReference type="KEGG" id="sgbi:P3F81_05645"/>
<protein>
    <submittedName>
        <fullName evidence="1">Uncharacterized protein</fullName>
    </submittedName>
</protein>
<dbReference type="EMBL" id="CP120678">
    <property type="protein sequence ID" value="WIW71774.1"/>
    <property type="molecule type" value="Genomic_DNA"/>
</dbReference>
<dbReference type="RefSeq" id="WP_147668277.1">
    <property type="nucleotide sequence ID" value="NZ_CP120678.1"/>
</dbReference>
<keyword evidence="2" id="KW-1185">Reference proteome</keyword>
<dbReference type="InterPro" id="IPR027417">
    <property type="entry name" value="P-loop_NTPase"/>
</dbReference>
<reference evidence="1" key="1">
    <citation type="submission" date="2023-03" db="EMBL/GenBank/DDBJ databases">
        <title>Selenobaculum gbiensis gen. nov. sp. nov., a new bacterium isolated from the gut microbiota of IBD patient.</title>
        <authorList>
            <person name="Yeo S."/>
            <person name="Park H."/>
            <person name="Huh C.S."/>
        </authorList>
    </citation>
    <scope>NUCLEOTIDE SEQUENCE</scope>
    <source>
        <strain evidence="1">ICN-92133</strain>
    </source>
</reference>
<evidence type="ECO:0000313" key="2">
    <source>
        <dbReference type="Proteomes" id="UP001243623"/>
    </source>
</evidence>
<dbReference type="AlphaFoldDB" id="A0A9Y2AK90"/>
<accession>A0A9Y2AK90</accession>
<organism evidence="1 2">
    <name type="scientific">Selenobaculum gibii</name>
    <dbReference type="NCBI Taxonomy" id="3054208"/>
    <lineage>
        <taxon>Bacteria</taxon>
        <taxon>Bacillati</taxon>
        <taxon>Bacillota</taxon>
        <taxon>Negativicutes</taxon>
        <taxon>Selenomonadales</taxon>
        <taxon>Selenomonadaceae</taxon>
        <taxon>Selenobaculum</taxon>
    </lineage>
</organism>
<dbReference type="Proteomes" id="UP001243623">
    <property type="component" value="Chromosome"/>
</dbReference>
<evidence type="ECO:0000313" key="1">
    <source>
        <dbReference type="EMBL" id="WIW71774.1"/>
    </source>
</evidence>